<keyword evidence="16" id="KW-1185">Reference proteome</keyword>
<evidence type="ECO:0000259" key="14">
    <source>
        <dbReference type="Pfam" id="PF02163"/>
    </source>
</evidence>
<name>A0A0D2GB73_9BACT</name>
<feature type="transmembrane region" description="Helical" evidence="13">
    <location>
        <begin position="95"/>
        <end position="115"/>
    </location>
</feature>
<evidence type="ECO:0000256" key="4">
    <source>
        <dbReference type="ARBA" id="ARBA00022475"/>
    </source>
</evidence>
<evidence type="ECO:0000256" key="3">
    <source>
        <dbReference type="ARBA" id="ARBA00007931"/>
    </source>
</evidence>
<dbReference type="InterPro" id="IPR044537">
    <property type="entry name" value="Rip2-like"/>
</dbReference>
<keyword evidence="5" id="KW-0645">Protease</keyword>
<dbReference type="InParanoid" id="A0A0D2GB73"/>
<dbReference type="PANTHER" id="PTHR35864:SF1">
    <property type="entry name" value="ZINC METALLOPROTEASE YWHC-RELATED"/>
    <property type="match status" value="1"/>
</dbReference>
<organism evidence="15 16">
    <name type="scientific">Dethiosulfatarculus sandiegensis</name>
    <dbReference type="NCBI Taxonomy" id="1429043"/>
    <lineage>
        <taxon>Bacteria</taxon>
        <taxon>Pseudomonadati</taxon>
        <taxon>Thermodesulfobacteriota</taxon>
        <taxon>Desulfarculia</taxon>
        <taxon>Desulfarculales</taxon>
        <taxon>Desulfarculaceae</taxon>
        <taxon>Dethiosulfatarculus</taxon>
    </lineage>
</organism>
<dbReference type="Pfam" id="PF02163">
    <property type="entry name" value="Peptidase_M50"/>
    <property type="match status" value="1"/>
</dbReference>
<comment type="cofactor">
    <cofactor evidence="1">
        <name>Zn(2+)</name>
        <dbReference type="ChEBI" id="CHEBI:29105"/>
    </cofactor>
</comment>
<evidence type="ECO:0000256" key="10">
    <source>
        <dbReference type="ARBA" id="ARBA00022989"/>
    </source>
</evidence>
<dbReference type="RefSeq" id="WP_044350877.1">
    <property type="nucleotide sequence ID" value="NZ_AZAC01000034.1"/>
</dbReference>
<feature type="domain" description="Peptidase M50" evidence="14">
    <location>
        <begin position="18"/>
        <end position="191"/>
    </location>
</feature>
<feature type="transmembrane region" description="Helical" evidence="13">
    <location>
        <begin position="135"/>
        <end position="161"/>
    </location>
</feature>
<dbReference type="AlphaFoldDB" id="A0A0D2GB73"/>
<gene>
    <name evidence="15" type="ORF">X474_20115</name>
</gene>
<sequence length="227" mass="24712">MDTIQGFLLKVALLAPPILLALTVHEAAHAFVANKRGDPTARLMGRMTLNPLKHLDPLGTLAFFVTALAGSGIGWAKPVPVDYRNLRNPLQDGMLISAAGPASNILLAVLLALLFNGLVRVGLFSAEHWGYTLEYVVYFLNSAVILNLTLALFNLIPLPPLDGSGILTGLLSPQAAYKYQQISRYGFLIILAMIFLPGWIPGFPNVIRWVVVEPAYWFAGLLLPWLG</sequence>
<evidence type="ECO:0000256" key="5">
    <source>
        <dbReference type="ARBA" id="ARBA00022670"/>
    </source>
</evidence>
<evidence type="ECO:0000256" key="9">
    <source>
        <dbReference type="ARBA" id="ARBA00022833"/>
    </source>
</evidence>
<keyword evidence="6 13" id="KW-0812">Transmembrane</keyword>
<evidence type="ECO:0000256" key="8">
    <source>
        <dbReference type="ARBA" id="ARBA00022801"/>
    </source>
</evidence>
<evidence type="ECO:0000256" key="2">
    <source>
        <dbReference type="ARBA" id="ARBA00004651"/>
    </source>
</evidence>
<comment type="subcellular location">
    <subcellularLocation>
        <location evidence="2">Cell membrane</location>
        <topology evidence="2">Multi-pass membrane protein</topology>
    </subcellularLocation>
</comment>
<keyword evidence="10 13" id="KW-1133">Transmembrane helix</keyword>
<accession>A0A0D2GB73</accession>
<dbReference type="EMBL" id="AZAC01000034">
    <property type="protein sequence ID" value="KIX12112.1"/>
    <property type="molecule type" value="Genomic_DNA"/>
</dbReference>
<evidence type="ECO:0000313" key="16">
    <source>
        <dbReference type="Proteomes" id="UP000032233"/>
    </source>
</evidence>
<dbReference type="GO" id="GO:0005886">
    <property type="term" value="C:plasma membrane"/>
    <property type="evidence" value="ECO:0007669"/>
    <property type="project" value="UniProtKB-SubCell"/>
</dbReference>
<feature type="transmembrane region" description="Helical" evidence="13">
    <location>
        <begin position="54"/>
        <end position="75"/>
    </location>
</feature>
<keyword evidence="9" id="KW-0862">Zinc</keyword>
<dbReference type="OrthoDB" id="9800627at2"/>
<dbReference type="GO" id="GO:0008237">
    <property type="term" value="F:metallopeptidase activity"/>
    <property type="evidence" value="ECO:0007669"/>
    <property type="project" value="UniProtKB-KW"/>
</dbReference>
<keyword evidence="8" id="KW-0378">Hydrolase</keyword>
<dbReference type="InterPro" id="IPR052348">
    <property type="entry name" value="Metallopeptidase_M50B"/>
</dbReference>
<evidence type="ECO:0000313" key="15">
    <source>
        <dbReference type="EMBL" id="KIX12112.1"/>
    </source>
</evidence>
<dbReference type="GO" id="GO:0046872">
    <property type="term" value="F:metal ion binding"/>
    <property type="evidence" value="ECO:0007669"/>
    <property type="project" value="UniProtKB-KW"/>
</dbReference>
<dbReference type="GO" id="GO:0006508">
    <property type="term" value="P:proteolysis"/>
    <property type="evidence" value="ECO:0007669"/>
    <property type="project" value="UniProtKB-KW"/>
</dbReference>
<keyword evidence="4" id="KW-1003">Cell membrane</keyword>
<keyword evidence="12 13" id="KW-0472">Membrane</keyword>
<dbReference type="PANTHER" id="PTHR35864">
    <property type="entry name" value="ZINC METALLOPROTEASE MJ0611-RELATED"/>
    <property type="match status" value="1"/>
</dbReference>
<dbReference type="PATRIC" id="fig|1429043.3.peg.4265"/>
<feature type="transmembrane region" description="Helical" evidence="13">
    <location>
        <begin position="182"/>
        <end position="200"/>
    </location>
</feature>
<keyword evidence="11" id="KW-0482">Metalloprotease</keyword>
<protein>
    <submittedName>
        <fullName evidence="15">Peptidase M50</fullName>
    </submittedName>
</protein>
<dbReference type="InterPro" id="IPR008915">
    <property type="entry name" value="Peptidase_M50"/>
</dbReference>
<evidence type="ECO:0000256" key="1">
    <source>
        <dbReference type="ARBA" id="ARBA00001947"/>
    </source>
</evidence>
<comment type="similarity">
    <text evidence="3">Belongs to the peptidase M50B family.</text>
</comment>
<comment type="caution">
    <text evidence="15">The sequence shown here is derived from an EMBL/GenBank/DDBJ whole genome shotgun (WGS) entry which is preliminary data.</text>
</comment>
<evidence type="ECO:0000256" key="6">
    <source>
        <dbReference type="ARBA" id="ARBA00022692"/>
    </source>
</evidence>
<evidence type="ECO:0000256" key="13">
    <source>
        <dbReference type="SAM" id="Phobius"/>
    </source>
</evidence>
<dbReference type="STRING" id="1429043.X474_20115"/>
<evidence type="ECO:0000256" key="7">
    <source>
        <dbReference type="ARBA" id="ARBA00022723"/>
    </source>
</evidence>
<evidence type="ECO:0000256" key="11">
    <source>
        <dbReference type="ARBA" id="ARBA00023049"/>
    </source>
</evidence>
<dbReference type="CDD" id="cd06158">
    <property type="entry name" value="S2P-M50_like_1"/>
    <property type="match status" value="1"/>
</dbReference>
<evidence type="ECO:0000256" key="12">
    <source>
        <dbReference type="ARBA" id="ARBA00023136"/>
    </source>
</evidence>
<keyword evidence="7" id="KW-0479">Metal-binding</keyword>
<reference evidence="15 16" key="1">
    <citation type="submission" date="2013-11" db="EMBL/GenBank/DDBJ databases">
        <title>Metagenomic analysis of a methanogenic consortium involved in long chain n-alkane degradation.</title>
        <authorList>
            <person name="Davidova I.A."/>
            <person name="Callaghan A.V."/>
            <person name="Wawrik B."/>
            <person name="Pruitt S."/>
            <person name="Marks C."/>
            <person name="Duncan K.E."/>
            <person name="Suflita J.M."/>
        </authorList>
    </citation>
    <scope>NUCLEOTIDE SEQUENCE [LARGE SCALE GENOMIC DNA]</scope>
    <source>
        <strain evidence="15 16">SPR</strain>
    </source>
</reference>
<dbReference type="Proteomes" id="UP000032233">
    <property type="component" value="Unassembled WGS sequence"/>
</dbReference>
<proteinExistence type="inferred from homology"/>